<evidence type="ECO:0000313" key="2">
    <source>
        <dbReference type="EMBL" id="KKL24195.1"/>
    </source>
</evidence>
<feature type="transmembrane region" description="Helical" evidence="1">
    <location>
        <begin position="36"/>
        <end position="57"/>
    </location>
</feature>
<comment type="caution">
    <text evidence="2">The sequence shown here is derived from an EMBL/GenBank/DDBJ whole genome shotgun (WGS) entry which is preliminary data.</text>
</comment>
<feature type="transmembrane region" description="Helical" evidence="1">
    <location>
        <begin position="12"/>
        <end position="30"/>
    </location>
</feature>
<organism evidence="2">
    <name type="scientific">marine sediment metagenome</name>
    <dbReference type="NCBI Taxonomy" id="412755"/>
    <lineage>
        <taxon>unclassified sequences</taxon>
        <taxon>metagenomes</taxon>
        <taxon>ecological metagenomes</taxon>
    </lineage>
</organism>
<keyword evidence="1" id="KW-1133">Transmembrane helix</keyword>
<reference evidence="2" key="1">
    <citation type="journal article" date="2015" name="Nature">
        <title>Complex archaea that bridge the gap between prokaryotes and eukaryotes.</title>
        <authorList>
            <person name="Spang A."/>
            <person name="Saw J.H."/>
            <person name="Jorgensen S.L."/>
            <person name="Zaremba-Niedzwiedzka K."/>
            <person name="Martijn J."/>
            <person name="Lind A.E."/>
            <person name="van Eijk R."/>
            <person name="Schleper C."/>
            <person name="Guy L."/>
            <person name="Ettema T.J."/>
        </authorList>
    </citation>
    <scope>NUCLEOTIDE SEQUENCE</scope>
</reference>
<dbReference type="EMBL" id="LAZR01036685">
    <property type="protein sequence ID" value="KKL24195.1"/>
    <property type="molecule type" value="Genomic_DNA"/>
</dbReference>
<evidence type="ECO:0000256" key="1">
    <source>
        <dbReference type="SAM" id="Phobius"/>
    </source>
</evidence>
<accession>A0A0F9BQQ1</accession>
<sequence>MMTKKKQQTDWRIVAVGLGCITALEIYALSQGVNGMVLTTVIGIIALAIGVTINNPLKFKK</sequence>
<proteinExistence type="predicted"/>
<keyword evidence="1" id="KW-0472">Membrane</keyword>
<gene>
    <name evidence="2" type="ORF">LCGC14_2417760</name>
</gene>
<dbReference type="AlphaFoldDB" id="A0A0F9BQQ1"/>
<protein>
    <submittedName>
        <fullName evidence="2">Uncharacterized protein</fullName>
    </submittedName>
</protein>
<keyword evidence="1" id="KW-0812">Transmembrane</keyword>
<name>A0A0F9BQQ1_9ZZZZ</name>